<gene>
    <name evidence="1" type="ORF">AFUS01_LOCUS34017</name>
</gene>
<name>A0A8J2L250_9HEXA</name>
<protein>
    <submittedName>
        <fullName evidence="1">Uncharacterized protein</fullName>
    </submittedName>
</protein>
<keyword evidence="2" id="KW-1185">Reference proteome</keyword>
<proteinExistence type="predicted"/>
<evidence type="ECO:0000313" key="2">
    <source>
        <dbReference type="Proteomes" id="UP000708208"/>
    </source>
</evidence>
<accession>A0A8J2L250</accession>
<sequence length="158" mass="18486">MQEGQENYRKTSQAFFSCSVFPTVKKKRVSHLIISSEDFITFELSEYPRQPGPWCQGFDGTQDKTNFKSNRGRDHKEELHDYERVVTLWLYSSSLPFSNRMTAGIFFQHCFKGLCKQMQNYEEKKGKPKRITIPGENPILKSCFKLSLKNYANQQSHV</sequence>
<comment type="caution">
    <text evidence="1">The sequence shown here is derived from an EMBL/GenBank/DDBJ whole genome shotgun (WGS) entry which is preliminary data.</text>
</comment>
<reference evidence="1" key="1">
    <citation type="submission" date="2021-06" db="EMBL/GenBank/DDBJ databases">
        <authorList>
            <person name="Hodson N. C."/>
            <person name="Mongue J. A."/>
            <person name="Jaron S. K."/>
        </authorList>
    </citation>
    <scope>NUCLEOTIDE SEQUENCE</scope>
</reference>
<dbReference type="EMBL" id="CAJVCH010530712">
    <property type="protein sequence ID" value="CAG7823825.1"/>
    <property type="molecule type" value="Genomic_DNA"/>
</dbReference>
<dbReference type="Proteomes" id="UP000708208">
    <property type="component" value="Unassembled WGS sequence"/>
</dbReference>
<evidence type="ECO:0000313" key="1">
    <source>
        <dbReference type="EMBL" id="CAG7823825.1"/>
    </source>
</evidence>
<dbReference type="AlphaFoldDB" id="A0A8J2L250"/>
<organism evidence="1 2">
    <name type="scientific">Allacma fusca</name>
    <dbReference type="NCBI Taxonomy" id="39272"/>
    <lineage>
        <taxon>Eukaryota</taxon>
        <taxon>Metazoa</taxon>
        <taxon>Ecdysozoa</taxon>
        <taxon>Arthropoda</taxon>
        <taxon>Hexapoda</taxon>
        <taxon>Collembola</taxon>
        <taxon>Symphypleona</taxon>
        <taxon>Sminthuridae</taxon>
        <taxon>Allacma</taxon>
    </lineage>
</organism>